<dbReference type="RefSeq" id="XP_007828461.1">
    <property type="nucleotide sequence ID" value="XM_007830270.1"/>
</dbReference>
<dbReference type="KEGG" id="pfy:PFICI_01689"/>
<dbReference type="OrthoDB" id="2789670at2759"/>
<dbReference type="PANTHER" id="PTHR24305">
    <property type="entry name" value="CYTOCHROME P450"/>
    <property type="match status" value="1"/>
</dbReference>
<feature type="region of interest" description="Disordered" evidence="4">
    <location>
        <begin position="380"/>
        <end position="399"/>
    </location>
</feature>
<gene>
    <name evidence="6" type="ORF">PFICI_01689</name>
</gene>
<dbReference type="GO" id="GO:0004497">
    <property type="term" value="F:monooxygenase activity"/>
    <property type="evidence" value="ECO:0007669"/>
    <property type="project" value="InterPro"/>
</dbReference>
<keyword evidence="5" id="KW-1133">Transmembrane helix</keyword>
<dbReference type="Gene3D" id="1.10.630.10">
    <property type="entry name" value="Cytochrome P450"/>
    <property type="match status" value="1"/>
</dbReference>
<dbReference type="eggNOG" id="KOG0157">
    <property type="taxonomic scope" value="Eukaryota"/>
</dbReference>
<dbReference type="InParanoid" id="W3XRL6"/>
<keyword evidence="7" id="KW-1185">Reference proteome</keyword>
<reference evidence="7" key="1">
    <citation type="journal article" date="2015" name="BMC Genomics">
        <title>Genomic and transcriptomic analysis of the endophytic fungus Pestalotiopsis fici reveals its lifestyle and high potential for synthesis of natural products.</title>
        <authorList>
            <person name="Wang X."/>
            <person name="Zhang X."/>
            <person name="Liu L."/>
            <person name="Xiang M."/>
            <person name="Wang W."/>
            <person name="Sun X."/>
            <person name="Che Y."/>
            <person name="Guo L."/>
            <person name="Liu G."/>
            <person name="Guo L."/>
            <person name="Wang C."/>
            <person name="Yin W.B."/>
            <person name="Stadler M."/>
            <person name="Zhang X."/>
            <person name="Liu X."/>
        </authorList>
    </citation>
    <scope>NUCLEOTIDE SEQUENCE [LARGE SCALE GENOMIC DNA]</scope>
    <source>
        <strain evidence="7">W106-1 / CGMCC3.15140</strain>
    </source>
</reference>
<keyword evidence="3" id="KW-0408">Iron</keyword>
<dbReference type="STRING" id="1229662.W3XRL6"/>
<dbReference type="PANTHER" id="PTHR24305:SF172">
    <property type="entry name" value="P450, PUTATIVE (EUROFUNG)-RELATED"/>
    <property type="match status" value="1"/>
</dbReference>
<dbReference type="HOGENOM" id="CLU_001570_14_0_1"/>
<evidence type="ECO:0000256" key="3">
    <source>
        <dbReference type="ARBA" id="ARBA00023004"/>
    </source>
</evidence>
<dbReference type="OMA" id="WINLWTI"/>
<dbReference type="SUPFAM" id="SSF48264">
    <property type="entry name" value="Cytochrome P450"/>
    <property type="match status" value="1"/>
</dbReference>
<organism evidence="6 7">
    <name type="scientific">Pestalotiopsis fici (strain W106-1 / CGMCC3.15140)</name>
    <dbReference type="NCBI Taxonomy" id="1229662"/>
    <lineage>
        <taxon>Eukaryota</taxon>
        <taxon>Fungi</taxon>
        <taxon>Dikarya</taxon>
        <taxon>Ascomycota</taxon>
        <taxon>Pezizomycotina</taxon>
        <taxon>Sordariomycetes</taxon>
        <taxon>Xylariomycetidae</taxon>
        <taxon>Amphisphaeriales</taxon>
        <taxon>Sporocadaceae</taxon>
        <taxon>Pestalotiopsis</taxon>
    </lineage>
</organism>
<evidence type="ECO:0000256" key="4">
    <source>
        <dbReference type="SAM" id="MobiDB-lite"/>
    </source>
</evidence>
<feature type="transmembrane region" description="Helical" evidence="5">
    <location>
        <begin position="6"/>
        <end position="28"/>
    </location>
</feature>
<dbReference type="Proteomes" id="UP000030651">
    <property type="component" value="Unassembled WGS sequence"/>
</dbReference>
<dbReference type="GeneID" id="19266702"/>
<evidence type="ECO:0000256" key="1">
    <source>
        <dbReference type="ARBA" id="ARBA00022617"/>
    </source>
</evidence>
<protein>
    <submittedName>
        <fullName evidence="6">Uncharacterized protein</fullName>
    </submittedName>
</protein>
<proteinExistence type="predicted"/>
<sequence length="399" mass="45909">MLGTIALAAILVYTLAYLVLWPIVLYFWDPKGVRKYPNFSPLSGITGFRHCYLAAQGFRSKHLYEEHARRGEPVLRIDPNSLSFCDTRAIKGIYGHGTKCLKDHSYVVLAGSHRQLFDVVDKNEHSRKRRLLSAAFAIKHLEKWEYKVTYTAERLFKAFDAKCTPPLTASVPDPDDLNLDFGHWINLWTIEAINYICLSSEMDLLDTGTDGVTAERRDGTMYRGRYRFSMNQNAWAQAVLVWDYKLWPLVKRLSQIIPSQYQTKWKNGEPWDDIIYHQAASRLRRHQDGEKLDDFFSCLMHDKDGEPNNLEWGEIVAEIALEHLIKHPQYMKALREEIDAVMGPDEVIASYEKVKHLPYLRAVIDESLALSRPPQLACPVERRPRDRASSTSGSLAIQV</sequence>
<dbReference type="AlphaFoldDB" id="W3XRL6"/>
<evidence type="ECO:0000256" key="5">
    <source>
        <dbReference type="SAM" id="Phobius"/>
    </source>
</evidence>
<keyword evidence="2" id="KW-0479">Metal-binding</keyword>
<name>W3XRL6_PESFW</name>
<dbReference type="InterPro" id="IPR001128">
    <property type="entry name" value="Cyt_P450"/>
</dbReference>
<evidence type="ECO:0000256" key="2">
    <source>
        <dbReference type="ARBA" id="ARBA00022723"/>
    </source>
</evidence>
<keyword evidence="5" id="KW-0812">Transmembrane</keyword>
<dbReference type="InterPro" id="IPR036396">
    <property type="entry name" value="Cyt_P450_sf"/>
</dbReference>
<evidence type="ECO:0000313" key="6">
    <source>
        <dbReference type="EMBL" id="ETS87861.1"/>
    </source>
</evidence>
<dbReference type="InterPro" id="IPR050121">
    <property type="entry name" value="Cytochrome_P450_monoxygenase"/>
</dbReference>
<dbReference type="Pfam" id="PF00067">
    <property type="entry name" value="p450"/>
    <property type="match status" value="1"/>
</dbReference>
<dbReference type="EMBL" id="KI912109">
    <property type="protein sequence ID" value="ETS87861.1"/>
    <property type="molecule type" value="Genomic_DNA"/>
</dbReference>
<keyword evidence="5" id="KW-0472">Membrane</keyword>
<evidence type="ECO:0000313" key="7">
    <source>
        <dbReference type="Proteomes" id="UP000030651"/>
    </source>
</evidence>
<dbReference type="GO" id="GO:0005506">
    <property type="term" value="F:iron ion binding"/>
    <property type="evidence" value="ECO:0007669"/>
    <property type="project" value="InterPro"/>
</dbReference>
<keyword evidence="1" id="KW-0349">Heme</keyword>
<dbReference type="GO" id="GO:0020037">
    <property type="term" value="F:heme binding"/>
    <property type="evidence" value="ECO:0007669"/>
    <property type="project" value="InterPro"/>
</dbReference>
<accession>W3XRL6</accession>
<feature type="compositionally biased region" description="Polar residues" evidence="4">
    <location>
        <begin position="389"/>
        <end position="399"/>
    </location>
</feature>
<dbReference type="GO" id="GO:0016705">
    <property type="term" value="F:oxidoreductase activity, acting on paired donors, with incorporation or reduction of molecular oxygen"/>
    <property type="evidence" value="ECO:0007669"/>
    <property type="project" value="InterPro"/>
</dbReference>